<organism evidence="2 3">
    <name type="scientific">Peltaster fructicola</name>
    <dbReference type="NCBI Taxonomy" id="286661"/>
    <lineage>
        <taxon>Eukaryota</taxon>
        <taxon>Fungi</taxon>
        <taxon>Dikarya</taxon>
        <taxon>Ascomycota</taxon>
        <taxon>Pezizomycotina</taxon>
        <taxon>Dothideomycetes</taxon>
        <taxon>Dothideomycetes incertae sedis</taxon>
        <taxon>Peltaster</taxon>
    </lineage>
</organism>
<sequence>MSQKQANYEPAEPEWLAKPSAGCCLKGHIHSGTALGRFEKVDNIETYISEPPAGKANGNIILYYADVYGMFTNGLLIMDEMAKAGYLVLGLDYFQGDPVYLYRTDAKTPVEGFDFNAFLKKHGDFAAAHVPGWIDAVKHKYGKPSTRYACVGYCFGAPYVCDSLAPGPNNSPPACQVGAFAHPAFLKEEHFRKLEKPLLLSCAETDFTFGTESRNKAVDVLIERKATYHVQLFSGVEHGFALRCDLSVPYERWAKEQSLAGIIAWFDLHLGENK</sequence>
<dbReference type="InterPro" id="IPR029058">
    <property type="entry name" value="AB_hydrolase_fold"/>
</dbReference>
<evidence type="ECO:0000313" key="3">
    <source>
        <dbReference type="Proteomes" id="UP000503462"/>
    </source>
</evidence>
<dbReference type="Gene3D" id="3.40.50.1820">
    <property type="entry name" value="alpha/beta hydrolase"/>
    <property type="match status" value="1"/>
</dbReference>
<keyword evidence="3" id="KW-1185">Reference proteome</keyword>
<accession>A0A6H0Y562</accession>
<dbReference type="OrthoDB" id="1393670at2759"/>
<evidence type="ECO:0000313" key="2">
    <source>
        <dbReference type="EMBL" id="QIX01978.1"/>
    </source>
</evidence>
<dbReference type="PANTHER" id="PTHR17630">
    <property type="entry name" value="DIENELACTONE HYDROLASE"/>
    <property type="match status" value="1"/>
</dbReference>
<dbReference type="Pfam" id="PF01738">
    <property type="entry name" value="DLH"/>
    <property type="match status" value="1"/>
</dbReference>
<protein>
    <recommendedName>
        <fullName evidence="1">Dienelactone hydrolase domain-containing protein</fullName>
    </recommendedName>
</protein>
<proteinExistence type="predicted"/>
<dbReference type="InterPro" id="IPR002925">
    <property type="entry name" value="Dienelactn_hydro"/>
</dbReference>
<dbReference type="AlphaFoldDB" id="A0A6H0Y562"/>
<dbReference type="Proteomes" id="UP000503462">
    <property type="component" value="Chromosome 5"/>
</dbReference>
<dbReference type="PANTHER" id="PTHR17630:SF44">
    <property type="entry name" value="PROTEIN AIM2"/>
    <property type="match status" value="1"/>
</dbReference>
<dbReference type="GO" id="GO:0016787">
    <property type="term" value="F:hydrolase activity"/>
    <property type="evidence" value="ECO:0007669"/>
    <property type="project" value="InterPro"/>
</dbReference>
<name>A0A6H0Y562_9PEZI</name>
<gene>
    <name evidence="2" type="ORF">AMS68_007495</name>
</gene>
<dbReference type="EMBL" id="CP051143">
    <property type="protein sequence ID" value="QIX01978.1"/>
    <property type="molecule type" value="Genomic_DNA"/>
</dbReference>
<dbReference type="SUPFAM" id="SSF53474">
    <property type="entry name" value="alpha/beta-Hydrolases"/>
    <property type="match status" value="1"/>
</dbReference>
<feature type="domain" description="Dienelactone hydrolase" evidence="1">
    <location>
        <begin position="44"/>
        <end position="267"/>
    </location>
</feature>
<evidence type="ECO:0000259" key="1">
    <source>
        <dbReference type="Pfam" id="PF01738"/>
    </source>
</evidence>
<reference evidence="2 3" key="1">
    <citation type="journal article" date="2016" name="Sci. Rep.">
        <title>Peltaster fructicola genome reveals evolution from an invasive phytopathogen to an ectophytic parasite.</title>
        <authorList>
            <person name="Xu C."/>
            <person name="Chen H."/>
            <person name="Gleason M.L."/>
            <person name="Xu J.R."/>
            <person name="Liu H."/>
            <person name="Zhang R."/>
            <person name="Sun G."/>
        </authorList>
    </citation>
    <scope>NUCLEOTIDE SEQUENCE [LARGE SCALE GENOMIC DNA]</scope>
    <source>
        <strain evidence="2 3">LNHT1506</strain>
    </source>
</reference>